<dbReference type="GO" id="GO:0030600">
    <property type="term" value="F:feruloyl esterase activity"/>
    <property type="evidence" value="ECO:0007669"/>
    <property type="project" value="UniProtKB-EC"/>
</dbReference>
<dbReference type="EMBL" id="JAUTXT010000049">
    <property type="protein sequence ID" value="KAK3670907.1"/>
    <property type="molecule type" value="Genomic_DNA"/>
</dbReference>
<sequence length="350" mass="39133">MLYPNDFDGMLAGSPGIDWLHIVSSKGILTHRIGWPYINSSRYVHAAQWAAITEQQIQLFDSLDGVTDGIIDDPTMFRFDPEILACGAGILNASVCLNPDQVNAVHSAYEPIADTAGQIVYLSFELGSNTGVYRANINATSGQPQLGYTILQDFWRGAIYNDSSWTRLNFNETDMDYAIKLNPGKVNTGETDLSAYRVKGGKVIAYHGRNDETVTSALSARYFTRVQQSLNASIEDMHDFYRLFCIPGMHHCSTGPGAWDIGQVYPLDTRRNDTEHNVLLSLVEWVENERAPDFMIGTKYSGDKVGTTGIVQAERRHCVYPAVSKWNCRGNTTLKDSWDCLTTDQWQVDY</sequence>
<comment type="catalytic activity">
    <reaction evidence="6">
        <text>feruloyl-polysaccharide + H2O = ferulate + polysaccharide.</text>
        <dbReference type="EC" id="3.1.1.73"/>
    </reaction>
</comment>
<keyword evidence="1" id="KW-0719">Serine esterase</keyword>
<evidence type="ECO:0000256" key="6">
    <source>
        <dbReference type="ARBA" id="ARBA00034075"/>
    </source>
</evidence>
<keyword evidence="3" id="KW-0732">Signal</keyword>
<keyword evidence="2" id="KW-0119">Carbohydrate metabolism</keyword>
<reference evidence="8" key="1">
    <citation type="submission" date="2023-07" db="EMBL/GenBank/DDBJ databases">
        <title>Black Yeasts Isolated from many extreme environments.</title>
        <authorList>
            <person name="Coleine C."/>
            <person name="Stajich J.E."/>
            <person name="Selbmann L."/>
        </authorList>
    </citation>
    <scope>NUCLEOTIDE SEQUENCE</scope>
    <source>
        <strain evidence="8">CCFEE 5485</strain>
    </source>
</reference>
<dbReference type="PANTHER" id="PTHR33938">
    <property type="entry name" value="FERULOYL ESTERASE B-RELATED"/>
    <property type="match status" value="1"/>
</dbReference>
<dbReference type="Proteomes" id="UP001274830">
    <property type="component" value="Unassembled WGS sequence"/>
</dbReference>
<name>A0AAE0TNY6_9PEZI</name>
<keyword evidence="5" id="KW-1015">Disulfide bond</keyword>
<evidence type="ECO:0000256" key="7">
    <source>
        <dbReference type="RuleBase" id="RU361238"/>
    </source>
</evidence>
<gene>
    <name evidence="8" type="ORF">LTR78_009185</name>
</gene>
<dbReference type="Pfam" id="PF07519">
    <property type="entry name" value="Tannase"/>
    <property type="match status" value="1"/>
</dbReference>
<dbReference type="InterPro" id="IPR011118">
    <property type="entry name" value="Tannase/feruloyl_esterase"/>
</dbReference>
<evidence type="ECO:0000256" key="5">
    <source>
        <dbReference type="ARBA" id="ARBA00023157"/>
    </source>
</evidence>
<dbReference type="AlphaFoldDB" id="A0AAE0TNY6"/>
<evidence type="ECO:0000313" key="8">
    <source>
        <dbReference type="EMBL" id="KAK3670907.1"/>
    </source>
</evidence>
<evidence type="ECO:0000313" key="9">
    <source>
        <dbReference type="Proteomes" id="UP001274830"/>
    </source>
</evidence>
<evidence type="ECO:0000256" key="4">
    <source>
        <dbReference type="ARBA" id="ARBA00022801"/>
    </source>
</evidence>
<keyword evidence="9" id="KW-1185">Reference proteome</keyword>
<keyword evidence="2" id="KW-0624">Polysaccharide degradation</keyword>
<proteinExistence type="inferred from homology"/>
<evidence type="ECO:0000256" key="2">
    <source>
        <dbReference type="ARBA" id="ARBA00022651"/>
    </source>
</evidence>
<accession>A0AAE0TNY6</accession>
<keyword evidence="2" id="KW-0858">Xylan degradation</keyword>
<comment type="similarity">
    <text evidence="7">Belongs to the tannase family.</text>
</comment>
<dbReference type="GO" id="GO:0045493">
    <property type="term" value="P:xylan catabolic process"/>
    <property type="evidence" value="ECO:0007669"/>
    <property type="project" value="UniProtKB-KW"/>
</dbReference>
<dbReference type="EC" id="3.1.1.-" evidence="7"/>
<keyword evidence="4 7" id="KW-0378">Hydrolase</keyword>
<protein>
    <recommendedName>
        <fullName evidence="7">Carboxylic ester hydrolase</fullName>
        <ecNumber evidence="7">3.1.1.-</ecNumber>
    </recommendedName>
</protein>
<evidence type="ECO:0000256" key="3">
    <source>
        <dbReference type="ARBA" id="ARBA00022729"/>
    </source>
</evidence>
<evidence type="ECO:0000256" key="1">
    <source>
        <dbReference type="ARBA" id="ARBA00022487"/>
    </source>
</evidence>
<dbReference type="PANTHER" id="PTHR33938:SF15">
    <property type="entry name" value="FERULOYL ESTERASE B-RELATED"/>
    <property type="match status" value="1"/>
</dbReference>
<organism evidence="8 9">
    <name type="scientific">Recurvomyces mirabilis</name>
    <dbReference type="NCBI Taxonomy" id="574656"/>
    <lineage>
        <taxon>Eukaryota</taxon>
        <taxon>Fungi</taxon>
        <taxon>Dikarya</taxon>
        <taxon>Ascomycota</taxon>
        <taxon>Pezizomycotina</taxon>
        <taxon>Dothideomycetes</taxon>
        <taxon>Dothideomycetidae</taxon>
        <taxon>Mycosphaerellales</taxon>
        <taxon>Teratosphaeriaceae</taxon>
        <taxon>Recurvomyces</taxon>
    </lineage>
</organism>
<comment type="caution">
    <text evidence="8">The sequence shown here is derived from an EMBL/GenBank/DDBJ whole genome shotgun (WGS) entry which is preliminary data.</text>
</comment>